<gene>
    <name evidence="1" type="ORF">T11_4688</name>
</gene>
<protein>
    <submittedName>
        <fullName evidence="1">Uncharacterized protein</fullName>
    </submittedName>
</protein>
<comment type="caution">
    <text evidence="1">The sequence shown here is derived from an EMBL/GenBank/DDBJ whole genome shotgun (WGS) entry which is preliminary data.</text>
</comment>
<sequence>MKPNHNGHRGNGKSRLALTMCIKVRTNMNQKIMEEICCNDVHTQIINQFNLTKPDKCADKTRPLDGKLQTRRRVE</sequence>
<reference evidence="1 2" key="1">
    <citation type="submission" date="2015-01" db="EMBL/GenBank/DDBJ databases">
        <title>Evolution of Trichinella species and genotypes.</title>
        <authorList>
            <person name="Korhonen P.K."/>
            <person name="Edoardo P."/>
            <person name="Giuseppe L.R."/>
            <person name="Gasser R.B."/>
        </authorList>
    </citation>
    <scope>NUCLEOTIDE SEQUENCE [LARGE SCALE GENOMIC DNA]</scope>
    <source>
        <strain evidence="1">ISS1029</strain>
    </source>
</reference>
<proteinExistence type="predicted"/>
<dbReference type="AlphaFoldDB" id="A0A0V1HLI4"/>
<evidence type="ECO:0000313" key="1">
    <source>
        <dbReference type="EMBL" id="KRZ11292.1"/>
    </source>
</evidence>
<evidence type="ECO:0000313" key="2">
    <source>
        <dbReference type="Proteomes" id="UP000055024"/>
    </source>
</evidence>
<accession>A0A0V1HLI4</accession>
<name>A0A0V1HLI4_9BILA</name>
<dbReference type="EMBL" id="JYDP01000051">
    <property type="protein sequence ID" value="KRZ11292.1"/>
    <property type="molecule type" value="Genomic_DNA"/>
</dbReference>
<dbReference type="Proteomes" id="UP000055024">
    <property type="component" value="Unassembled WGS sequence"/>
</dbReference>
<keyword evidence="2" id="KW-1185">Reference proteome</keyword>
<organism evidence="1 2">
    <name type="scientific">Trichinella zimbabwensis</name>
    <dbReference type="NCBI Taxonomy" id="268475"/>
    <lineage>
        <taxon>Eukaryota</taxon>
        <taxon>Metazoa</taxon>
        <taxon>Ecdysozoa</taxon>
        <taxon>Nematoda</taxon>
        <taxon>Enoplea</taxon>
        <taxon>Dorylaimia</taxon>
        <taxon>Trichinellida</taxon>
        <taxon>Trichinellidae</taxon>
        <taxon>Trichinella</taxon>
    </lineage>
</organism>